<dbReference type="PROSITE" id="PS50237">
    <property type="entry name" value="HECT"/>
    <property type="match status" value="2"/>
</dbReference>
<dbReference type="EMBL" id="JAGSYN010000082">
    <property type="protein sequence ID" value="KAG7664454.1"/>
    <property type="molecule type" value="Genomic_DNA"/>
</dbReference>
<dbReference type="NCBIfam" id="TIGR01053">
    <property type="entry name" value="LSD1"/>
    <property type="match status" value="1"/>
</dbReference>
<dbReference type="PANTHER" id="PTHR45700">
    <property type="entry name" value="UBIQUITIN-PROTEIN LIGASE E3C"/>
    <property type="match status" value="1"/>
</dbReference>
<dbReference type="RefSeq" id="XP_049264686.1">
    <property type="nucleotide sequence ID" value="XM_049405716.1"/>
</dbReference>
<evidence type="ECO:0000313" key="7">
    <source>
        <dbReference type="EMBL" id="KAG7664454.1"/>
    </source>
</evidence>
<dbReference type="Pfam" id="PF00632">
    <property type="entry name" value="HECT"/>
    <property type="match status" value="1"/>
</dbReference>
<accession>A0A8J5QEH4</accession>
<name>A0A8J5QEH4_9ASCO</name>
<organism evidence="7 8">
    <name type="scientific">[Candida] subhashii</name>
    <dbReference type="NCBI Taxonomy" id="561895"/>
    <lineage>
        <taxon>Eukaryota</taxon>
        <taxon>Fungi</taxon>
        <taxon>Dikarya</taxon>
        <taxon>Ascomycota</taxon>
        <taxon>Saccharomycotina</taxon>
        <taxon>Pichiomycetes</taxon>
        <taxon>Debaryomycetaceae</taxon>
        <taxon>Spathaspora</taxon>
    </lineage>
</organism>
<evidence type="ECO:0000256" key="1">
    <source>
        <dbReference type="ARBA" id="ARBA00000885"/>
    </source>
</evidence>
<feature type="domain" description="HECT" evidence="6">
    <location>
        <begin position="572"/>
        <end position="624"/>
    </location>
</feature>
<reference evidence="7 8" key="1">
    <citation type="journal article" date="2021" name="DNA Res.">
        <title>Genome analysis of Candida subhashii reveals its hybrid nature and dual mitochondrial genome conformations.</title>
        <authorList>
            <person name="Mixao V."/>
            <person name="Hegedusova E."/>
            <person name="Saus E."/>
            <person name="Pryszcz L.P."/>
            <person name="Cillingova A."/>
            <person name="Nosek J."/>
            <person name="Gabaldon T."/>
        </authorList>
    </citation>
    <scope>NUCLEOTIDE SEQUENCE [LARGE SCALE GENOMIC DNA]</scope>
    <source>
        <strain evidence="7 8">CBS 10753</strain>
    </source>
</reference>
<keyword evidence="4" id="KW-0833">Ubl conjugation pathway</keyword>
<dbReference type="GeneID" id="73468811"/>
<feature type="compositionally biased region" description="Polar residues" evidence="5">
    <location>
        <begin position="367"/>
        <end position="395"/>
    </location>
</feature>
<evidence type="ECO:0000256" key="5">
    <source>
        <dbReference type="SAM" id="MobiDB-lite"/>
    </source>
</evidence>
<dbReference type="Proteomes" id="UP000694255">
    <property type="component" value="Unassembled WGS sequence"/>
</dbReference>
<comment type="caution">
    <text evidence="7">The sequence shown here is derived from an EMBL/GenBank/DDBJ whole genome shotgun (WGS) entry which is preliminary data.</text>
</comment>
<gene>
    <name evidence="7" type="ORF">J8A68_002010</name>
</gene>
<evidence type="ECO:0000256" key="4">
    <source>
        <dbReference type="PROSITE-ProRule" id="PRU00104"/>
    </source>
</evidence>
<dbReference type="OrthoDB" id="8068875at2759"/>
<evidence type="ECO:0000313" key="8">
    <source>
        <dbReference type="Proteomes" id="UP000694255"/>
    </source>
</evidence>
<evidence type="ECO:0000256" key="2">
    <source>
        <dbReference type="ARBA" id="ARBA00012485"/>
    </source>
</evidence>
<dbReference type="EC" id="2.3.2.26" evidence="2"/>
<feature type="active site" description="Glycyl thioester intermediate" evidence="4">
    <location>
        <position position="641"/>
    </location>
</feature>
<dbReference type="InterPro" id="IPR044611">
    <property type="entry name" value="E3A/B/C-like"/>
</dbReference>
<keyword evidence="3" id="KW-0808">Transferase</keyword>
<protein>
    <recommendedName>
        <fullName evidence="2">HECT-type E3 ubiquitin transferase</fullName>
        <ecNumber evidence="2">2.3.2.26</ecNumber>
    </recommendedName>
</protein>
<proteinExistence type="predicted"/>
<feature type="region of interest" description="Disordered" evidence="5">
    <location>
        <begin position="367"/>
        <end position="406"/>
    </location>
</feature>
<dbReference type="GO" id="GO:0061630">
    <property type="term" value="F:ubiquitin protein ligase activity"/>
    <property type="evidence" value="ECO:0007669"/>
    <property type="project" value="UniProtKB-EC"/>
</dbReference>
<sequence>MIPPTVVASSSSTTNKSQWRLSKLLKGSSSSTNPQIPLAKNLQSTDSIEDHIHPHTTVTSSTSSTSSQSQTLSKCYCCGTILSFPSKAKKFRCSICHTTNLFELVPETHHYHLISYHYVKSLIDQCYAKAQTESGQKQSLHELFGPLSSYLYNSFKSNHILNNSFKIKQSSKRIHYHTSNINFKEVRDLFNLLTKLPTKRPLFSAMKGASEQLKRLYVNNDCNDPRNYSWILILLEIPILSRSLVDEAIKSNMSDVVEIKMLSYDVLKRCLGVLSSIDTVNSNNYISSWFSKLDYLEFIKKIDLINLYITFQLKKYFYLANNPHIKLTPPRSSQSQAQSQPETVDHREPNDMEYLENINLKRSIEASNNPQDSITSPGQLSLPDSQHSTNPFPTKSKSKKKHSQETKIKIHQYGNDWHIRSALIVLSTLYKANSVREDPIPTWTFYNSLVDYVNIKLDFDSWQTSTKTKRTSTTNGNIHPEISTIIGYIHGTSMNKKLYDDALYYFCQYPFLISLGSKISILEYEARRQMERKAEEAFINSLDKRVAIDVYFRIRIRRDHIVQDSLHCIKTNSSNLKKSLKIHFINEPGIDAGGLRKEWFLLLTKEIFHPQSGMVYNVEDSNYLCLIGGGDGERLPVAHTCFNELGVYSYGNKVKFVEKLRKAVDEGSGFGIK</sequence>
<dbReference type="GO" id="GO:0000209">
    <property type="term" value="P:protein polyubiquitination"/>
    <property type="evidence" value="ECO:0007669"/>
    <property type="project" value="InterPro"/>
</dbReference>
<comment type="catalytic activity">
    <reaction evidence="1">
        <text>S-ubiquitinyl-[E2 ubiquitin-conjugating enzyme]-L-cysteine + [acceptor protein]-L-lysine = [E2 ubiquitin-conjugating enzyme]-L-cysteine + N(6)-ubiquitinyl-[acceptor protein]-L-lysine.</text>
        <dbReference type="EC" id="2.3.2.26"/>
    </reaction>
</comment>
<evidence type="ECO:0000259" key="6">
    <source>
        <dbReference type="PROSITE" id="PS50237"/>
    </source>
</evidence>
<dbReference type="InterPro" id="IPR000569">
    <property type="entry name" value="HECT_dom"/>
</dbReference>
<feature type="region of interest" description="Disordered" evidence="5">
    <location>
        <begin position="328"/>
        <end position="350"/>
    </location>
</feature>
<evidence type="ECO:0000256" key="3">
    <source>
        <dbReference type="ARBA" id="ARBA00022679"/>
    </source>
</evidence>
<dbReference type="AlphaFoldDB" id="A0A8J5QEH4"/>
<keyword evidence="8" id="KW-1185">Reference proteome</keyword>
<dbReference type="PANTHER" id="PTHR45700:SF9">
    <property type="entry name" value="HECT-TYPE E3 UBIQUITIN TRANSFERASE"/>
    <property type="match status" value="1"/>
</dbReference>
<comment type="caution">
    <text evidence="4">Lacks conserved residue(s) required for the propagation of feature annotation.</text>
</comment>
<feature type="domain" description="HECT" evidence="6">
    <location>
        <begin position="630"/>
        <end position="673"/>
    </location>
</feature>